<dbReference type="InterPro" id="IPR015933">
    <property type="entry name" value="Aconitase_B_HEAT-like_dom"/>
</dbReference>
<dbReference type="Gene3D" id="3.30.499.10">
    <property type="entry name" value="Aconitase, domain 3"/>
    <property type="match status" value="2"/>
</dbReference>
<dbReference type="InterPro" id="IPR050926">
    <property type="entry name" value="Aconitase/IPM_isomerase"/>
</dbReference>
<dbReference type="InterPro" id="IPR036288">
    <property type="entry name" value="Aconitase_B_HEAT-like_dom_sf"/>
</dbReference>
<dbReference type="Gene3D" id="3.40.1060.10">
    <property type="entry name" value="Aconitase, Domain 2"/>
    <property type="match status" value="1"/>
</dbReference>
<evidence type="ECO:0000259" key="20">
    <source>
        <dbReference type="Pfam" id="PF06434"/>
    </source>
</evidence>
<evidence type="ECO:0000256" key="17">
    <source>
        <dbReference type="PIRSR" id="PIRSR036687-1"/>
    </source>
</evidence>
<accession>A0A1A8TMN4</accession>
<evidence type="ECO:0000256" key="15">
    <source>
        <dbReference type="ARBA" id="ARBA00023501"/>
    </source>
</evidence>
<evidence type="ECO:0000256" key="7">
    <source>
        <dbReference type="ARBA" id="ARBA00019379"/>
    </source>
</evidence>
<dbReference type="UniPathway" id="UPA00946"/>
<evidence type="ECO:0000256" key="6">
    <source>
        <dbReference type="ARBA" id="ARBA00013250"/>
    </source>
</evidence>
<proteinExistence type="inferred from homology"/>
<feature type="binding site" evidence="18">
    <location>
        <position position="796"/>
    </location>
    <ligand>
        <name>substrate</name>
    </ligand>
</feature>
<evidence type="ECO:0000256" key="12">
    <source>
        <dbReference type="ARBA" id="ARBA00023004"/>
    </source>
</evidence>
<dbReference type="EC" id="4.2.1.3" evidence="5 16"/>
<feature type="binding site" evidence="18">
    <location>
        <position position="498"/>
    </location>
    <ligand>
        <name>substrate</name>
    </ligand>
</feature>
<dbReference type="CDD" id="cd01576">
    <property type="entry name" value="AcnB_Swivel"/>
    <property type="match status" value="1"/>
</dbReference>
<dbReference type="SUPFAM" id="SSF74778">
    <property type="entry name" value="Aconitase B, N-terminal domain"/>
    <property type="match status" value="1"/>
</dbReference>
<dbReference type="InterPro" id="IPR015929">
    <property type="entry name" value="Aconitase_B_swivel"/>
</dbReference>
<protein>
    <recommendedName>
        <fullName evidence="7 16">Aconitate hydratase B</fullName>
        <ecNumber evidence="5 16">4.2.1.3</ecNumber>
        <ecNumber evidence="6 16">4.2.1.99</ecNumber>
    </recommendedName>
    <alternativeName>
        <fullName evidence="16">2-methylisocitrate dehydratase</fullName>
    </alternativeName>
</protein>
<feature type="binding site" evidence="18">
    <location>
        <begin position="244"/>
        <end position="246"/>
    </location>
    <ligand>
        <name>substrate</name>
    </ligand>
</feature>
<dbReference type="SUPFAM" id="SSF52016">
    <property type="entry name" value="LeuD/IlvD-like"/>
    <property type="match status" value="1"/>
</dbReference>
<feature type="domain" description="Aconitase/3-isopropylmalate dehydratase large subunit alpha/beta/alpha" evidence="19">
    <location>
        <begin position="472"/>
        <end position="818"/>
    </location>
</feature>
<dbReference type="PROSITE" id="PS00450">
    <property type="entry name" value="ACONITASE_1"/>
    <property type="match status" value="1"/>
</dbReference>
<dbReference type="Gene3D" id="1.25.40.310">
    <property type="entry name" value="Aconitate B, HEAT-like domain"/>
    <property type="match status" value="1"/>
</dbReference>
<evidence type="ECO:0000256" key="2">
    <source>
        <dbReference type="ARBA" id="ARBA00004717"/>
    </source>
</evidence>
<dbReference type="PANTHER" id="PTHR43160">
    <property type="entry name" value="ACONITATE HYDRATASE B"/>
    <property type="match status" value="1"/>
</dbReference>
<comment type="catalytic activity">
    <reaction evidence="1 16">
        <text>(2S,3R)-3-hydroxybutane-1,2,3-tricarboxylate = 2-methyl-cis-aconitate + H2O</text>
        <dbReference type="Rhea" id="RHEA:17941"/>
        <dbReference type="ChEBI" id="CHEBI:15377"/>
        <dbReference type="ChEBI" id="CHEBI:57429"/>
        <dbReference type="ChEBI" id="CHEBI:57872"/>
        <dbReference type="EC" id="4.2.1.99"/>
    </reaction>
</comment>
<keyword evidence="8 17" id="KW-0004">4Fe-4S</keyword>
<evidence type="ECO:0000256" key="18">
    <source>
        <dbReference type="PIRSR" id="PIRSR036687-2"/>
    </source>
</evidence>
<dbReference type="GO" id="GO:0003730">
    <property type="term" value="F:mRNA 3'-UTR binding"/>
    <property type="evidence" value="ECO:0007669"/>
    <property type="project" value="UniProtKB-ARBA"/>
</dbReference>
<feature type="domain" description="Aconitase B swivel" evidence="20">
    <location>
        <begin position="168"/>
        <end position="382"/>
    </location>
</feature>
<comment type="similarity">
    <text evidence="4 16">Belongs to the aconitase/IPM isomerase family.</text>
</comment>
<comment type="cofactor">
    <cofactor evidence="17">
        <name>[4Fe-4S] cluster</name>
        <dbReference type="ChEBI" id="CHEBI:49883"/>
    </cofactor>
    <text evidence="17">Binds 1 [4Fe-4S] cluster per subunit.</text>
</comment>
<evidence type="ECO:0000313" key="22">
    <source>
        <dbReference type="EMBL" id="SBS34386.1"/>
    </source>
</evidence>
<dbReference type="AlphaFoldDB" id="A0A1A8TMN4"/>
<evidence type="ECO:0000256" key="5">
    <source>
        <dbReference type="ARBA" id="ARBA00012926"/>
    </source>
</evidence>
<keyword evidence="23" id="KW-1185">Reference proteome</keyword>
<feature type="binding site" evidence="18">
    <location>
        <position position="191"/>
    </location>
    <ligand>
        <name>substrate</name>
    </ligand>
</feature>
<dbReference type="GO" id="GO:0005829">
    <property type="term" value="C:cytosol"/>
    <property type="evidence" value="ECO:0007669"/>
    <property type="project" value="InterPro"/>
</dbReference>
<dbReference type="GO" id="GO:0006099">
    <property type="term" value="P:tricarboxylic acid cycle"/>
    <property type="evidence" value="ECO:0007669"/>
    <property type="project" value="UniProtKB-UniPathway"/>
</dbReference>
<keyword evidence="9 16" id="KW-0816">Tricarboxylic acid cycle</keyword>
<dbReference type="RefSeq" id="WP_067017934.1">
    <property type="nucleotide sequence ID" value="NZ_FLOB01000007.1"/>
</dbReference>
<evidence type="ECO:0000256" key="9">
    <source>
        <dbReference type="ARBA" id="ARBA00022532"/>
    </source>
</evidence>
<dbReference type="EC" id="4.2.1.99" evidence="6 16"/>
<feature type="binding site" evidence="18">
    <location>
        <begin position="414"/>
        <end position="416"/>
    </location>
    <ligand>
        <name>substrate</name>
    </ligand>
</feature>
<dbReference type="FunFam" id="3.30.499.10:FF:000008">
    <property type="entry name" value="Aconitate hydratase B"/>
    <property type="match status" value="1"/>
</dbReference>
<evidence type="ECO:0000256" key="13">
    <source>
        <dbReference type="ARBA" id="ARBA00023014"/>
    </source>
</evidence>
<dbReference type="InterPro" id="IPR018136">
    <property type="entry name" value="Aconitase_4Fe-4S_BS"/>
</dbReference>
<dbReference type="PANTHER" id="PTHR43160:SF4">
    <property type="entry name" value="ACONITATE HYDRATASE B"/>
    <property type="match status" value="1"/>
</dbReference>
<dbReference type="InterPro" id="IPR004406">
    <property type="entry name" value="Aconitase_B"/>
</dbReference>
<organism evidence="22 23">
    <name type="scientific">Marinomonas spartinae</name>
    <dbReference type="NCBI Taxonomy" id="1792290"/>
    <lineage>
        <taxon>Bacteria</taxon>
        <taxon>Pseudomonadati</taxon>
        <taxon>Pseudomonadota</taxon>
        <taxon>Gammaproteobacteria</taxon>
        <taxon>Oceanospirillales</taxon>
        <taxon>Oceanospirillaceae</taxon>
        <taxon>Marinomonas</taxon>
    </lineage>
</organism>
<dbReference type="GO" id="GO:0047456">
    <property type="term" value="F:2-methylisocitrate dehydratase activity"/>
    <property type="evidence" value="ECO:0007669"/>
    <property type="project" value="UniProtKB-EC"/>
</dbReference>
<comment type="pathway">
    <text evidence="2 16">Carbohydrate metabolism; tricarboxylic acid cycle; isocitrate from oxaloacetate: step 2/2.</text>
</comment>
<dbReference type="Gene3D" id="3.20.19.10">
    <property type="entry name" value="Aconitase, domain 4"/>
    <property type="match status" value="1"/>
</dbReference>
<dbReference type="InterPro" id="IPR036008">
    <property type="entry name" value="Aconitase_4Fe-4S_dom"/>
</dbReference>
<dbReference type="CDD" id="cd01581">
    <property type="entry name" value="AcnB"/>
    <property type="match status" value="1"/>
</dbReference>
<dbReference type="Proteomes" id="UP000092544">
    <property type="component" value="Unassembled WGS sequence"/>
</dbReference>
<dbReference type="FunFam" id="3.20.19.10:FF:000004">
    <property type="entry name" value="Aconitate hydratase B"/>
    <property type="match status" value="1"/>
</dbReference>
<keyword evidence="14 16" id="KW-0456">Lyase</keyword>
<evidence type="ECO:0000259" key="19">
    <source>
        <dbReference type="Pfam" id="PF00330"/>
    </source>
</evidence>
<dbReference type="GO" id="GO:0003994">
    <property type="term" value="F:aconitate hydratase activity"/>
    <property type="evidence" value="ECO:0007669"/>
    <property type="project" value="UniProtKB-EC"/>
</dbReference>
<dbReference type="SUPFAM" id="SSF53732">
    <property type="entry name" value="Aconitase iron-sulfur domain"/>
    <property type="match status" value="1"/>
</dbReference>
<sequence length="867" mass="93551">MLEAYRKHVEERAQLSIPPTPLNAEQTSALIELLKNPPAGEEEFILDLLKNRVPAGVDEAAYVKAGFLAAITKGEAASPLIDKALATEILGTMLGGYNIQPLIECLEIEELAPIAVKALSHTLLIFDAFHDVEEKSKAGNPHAKKIIQSWADGEWFTAKKKLEEKITVTVFKVTGETNTDDLSPAPDAWSRPDIPLHANAMLKMARDGITPDVDGEVGPISKILELKEKGYPLAYVGDVVGTGSSRKSATNSVLWHMGDDIPFIPNKRAGGVCIGSKIAPIFFNTMEDAGALPIEMDVDKMDMGDIIDIYPYEGVVKKHDSDEVISTFSLKTQVLLDEVRAGGRIPLIIGRGLTTKARESLGLGATDLFTLPGAVADSDKGFTLAQKMVGKACGLPGVRPNSYCEPKMTTVGSQDTTGPMTRDELKDLACLGFTSDLVMQSFCHTAAYPKPVDVTTHHTLPDFIMNRGGVSLRPGDGIIHSWLNRMLLPDTVGTGGDSHTRFPLGISFPAGSGLVAFAAATGVMPLDMPESVLVRFKGKMQPGITLRDLVHAIPYQAIQEGHLTVEKKGKKNIFSGRILEIEGLEHLTAEQAFELSDASAERSAAGCTINLSEESVAEYLKSNIVMLRWMISEGYGDARTLERRAKAMEEWLANPSLMRADADAEYAAVIEIDLDTIKEPVLCAPNDPDDARLLSDVQGQQIDEVFIGSCMTNIGHFRAAGKLLDAAGKVVPTRLWVAPPTKMDAEQLTAEGYYSIFGKAGARMEMPGCSLCMGNQARVAEKSTVVSTSTRNFPNRLGNGANVFLASAELAAVASLLGKLPTPEEYLEYANKINSMSSEVYKYLNFDKMGEYVKKASSVIATDAASA</sequence>
<evidence type="ECO:0000256" key="11">
    <source>
        <dbReference type="ARBA" id="ARBA00022884"/>
    </source>
</evidence>
<dbReference type="UniPathway" id="UPA00223">
    <property type="reaction ID" value="UER00718"/>
</dbReference>
<dbReference type="OrthoDB" id="9758061at2"/>
<dbReference type="FunFam" id="3.30.499.10:FF:000001">
    <property type="entry name" value="Aconitate hydratase B"/>
    <property type="match status" value="1"/>
</dbReference>
<comment type="pathway">
    <text evidence="3">Organic acid metabolism; propanoate degradation.</text>
</comment>
<dbReference type="PIRSF" id="PIRSF036687">
    <property type="entry name" value="AcnB"/>
    <property type="match status" value="1"/>
</dbReference>
<keyword evidence="12 17" id="KW-0408">Iron</keyword>
<dbReference type="InterPro" id="IPR015928">
    <property type="entry name" value="Aconitase/3IPM_dehydase_swvl"/>
</dbReference>
<keyword evidence="13 17" id="KW-0411">Iron-sulfur</keyword>
<feature type="binding site" evidence="18">
    <location>
        <position position="791"/>
    </location>
    <ligand>
        <name>substrate</name>
    </ligand>
</feature>
<dbReference type="InterPro" id="IPR015931">
    <property type="entry name" value="Acnase/IPM_dHydase_lsu_aba_1/3"/>
</dbReference>
<feature type="binding site" evidence="17">
    <location>
        <position position="769"/>
    </location>
    <ligand>
        <name>[4Fe-4S] cluster</name>
        <dbReference type="ChEBI" id="CHEBI:49883"/>
    </ligand>
</feature>
<dbReference type="InterPro" id="IPR001030">
    <property type="entry name" value="Acoase/IPM_deHydtase_lsu_aba"/>
</dbReference>
<feature type="binding site" evidence="17">
    <location>
        <position position="710"/>
    </location>
    <ligand>
        <name>[4Fe-4S] cluster</name>
        <dbReference type="ChEBI" id="CHEBI:49883"/>
    </ligand>
</feature>
<reference evidence="22 23" key="1">
    <citation type="submission" date="2016-06" db="EMBL/GenBank/DDBJ databases">
        <authorList>
            <person name="Kjaerup R.B."/>
            <person name="Dalgaard T.S."/>
            <person name="Juul-Madsen H.R."/>
        </authorList>
    </citation>
    <scope>NUCLEOTIDE SEQUENCE [LARGE SCALE GENOMIC DNA]</scope>
    <source>
        <strain evidence="22 23">CECT 8886</strain>
    </source>
</reference>
<keyword evidence="11" id="KW-0694">RNA-binding</keyword>
<dbReference type="EMBL" id="FLOB01000007">
    <property type="protein sequence ID" value="SBS34386.1"/>
    <property type="molecule type" value="Genomic_DNA"/>
</dbReference>
<name>A0A1A8TMN4_9GAMM</name>
<feature type="binding site" evidence="17">
    <location>
        <position position="772"/>
    </location>
    <ligand>
        <name>[4Fe-4S] cluster</name>
        <dbReference type="ChEBI" id="CHEBI:49883"/>
    </ligand>
</feature>
<dbReference type="GO" id="GO:0046872">
    <property type="term" value="F:metal ion binding"/>
    <property type="evidence" value="ECO:0007669"/>
    <property type="project" value="UniProtKB-KW"/>
</dbReference>
<evidence type="ECO:0000313" key="23">
    <source>
        <dbReference type="Proteomes" id="UP000092544"/>
    </source>
</evidence>
<dbReference type="NCBIfam" id="NF006690">
    <property type="entry name" value="PRK09238.1"/>
    <property type="match status" value="1"/>
</dbReference>
<evidence type="ECO:0000256" key="16">
    <source>
        <dbReference type="PIRNR" id="PIRNR036687"/>
    </source>
</evidence>
<dbReference type="GO" id="GO:0051539">
    <property type="term" value="F:4 iron, 4 sulfur cluster binding"/>
    <property type="evidence" value="ECO:0007669"/>
    <property type="project" value="UniProtKB-KW"/>
</dbReference>
<evidence type="ECO:0000256" key="8">
    <source>
        <dbReference type="ARBA" id="ARBA00022485"/>
    </source>
</evidence>
<evidence type="ECO:0000259" key="21">
    <source>
        <dbReference type="Pfam" id="PF11791"/>
    </source>
</evidence>
<evidence type="ECO:0000256" key="4">
    <source>
        <dbReference type="ARBA" id="ARBA00007185"/>
    </source>
</evidence>
<comment type="catalytic activity">
    <reaction evidence="15 16">
        <text>citrate = D-threo-isocitrate</text>
        <dbReference type="Rhea" id="RHEA:10336"/>
        <dbReference type="ChEBI" id="CHEBI:15562"/>
        <dbReference type="ChEBI" id="CHEBI:16947"/>
        <dbReference type="EC" id="4.2.1.3"/>
    </reaction>
</comment>
<dbReference type="InterPro" id="IPR015932">
    <property type="entry name" value="Aconitase_dom2"/>
</dbReference>
<dbReference type="Pfam" id="PF11791">
    <property type="entry name" value="Aconitase_B_N"/>
    <property type="match status" value="1"/>
</dbReference>
<dbReference type="Pfam" id="PF06434">
    <property type="entry name" value="Aconitase_2_N"/>
    <property type="match status" value="1"/>
</dbReference>
<evidence type="ECO:0000256" key="14">
    <source>
        <dbReference type="ARBA" id="ARBA00023239"/>
    </source>
</evidence>
<dbReference type="STRING" id="1792290.MSP8886_03061"/>
<dbReference type="GO" id="GO:0019629">
    <property type="term" value="P:propionate catabolic process, 2-methylcitrate cycle"/>
    <property type="evidence" value="ECO:0007669"/>
    <property type="project" value="UniProtKB-ARBA"/>
</dbReference>
<dbReference type="Pfam" id="PF00330">
    <property type="entry name" value="Aconitase"/>
    <property type="match status" value="1"/>
</dbReference>
<evidence type="ECO:0000256" key="10">
    <source>
        <dbReference type="ARBA" id="ARBA00022723"/>
    </source>
</evidence>
<dbReference type="NCBIfam" id="TIGR00117">
    <property type="entry name" value="acnB"/>
    <property type="match status" value="1"/>
</dbReference>
<gene>
    <name evidence="22" type="primary">acnB</name>
    <name evidence="22" type="ORF">MSP8886_03061</name>
</gene>
<evidence type="ECO:0000256" key="1">
    <source>
        <dbReference type="ARBA" id="ARBA00000118"/>
    </source>
</evidence>
<dbReference type="FunFam" id="1.25.40.310:FF:000001">
    <property type="entry name" value="Aconitate hydratase B"/>
    <property type="match status" value="1"/>
</dbReference>
<evidence type="ECO:0000256" key="3">
    <source>
        <dbReference type="ARBA" id="ARBA00005026"/>
    </source>
</evidence>
<keyword evidence="10 17" id="KW-0479">Metal-binding</keyword>
<feature type="domain" description="Aconitase B HEAT-like" evidence="21">
    <location>
        <begin position="4"/>
        <end position="156"/>
    </location>
</feature>